<comment type="caution">
    <text evidence="2">The sequence shown here is derived from an EMBL/GenBank/DDBJ whole genome shotgun (WGS) entry which is preliminary data.</text>
</comment>
<name>A0A8H7RGK0_9FUNG</name>
<feature type="region of interest" description="Disordered" evidence="1">
    <location>
        <begin position="242"/>
        <end position="271"/>
    </location>
</feature>
<evidence type="ECO:0000256" key="1">
    <source>
        <dbReference type="SAM" id="MobiDB-lite"/>
    </source>
</evidence>
<dbReference type="EMBL" id="JAEPRB010000929">
    <property type="protein sequence ID" value="KAG2210213.1"/>
    <property type="molecule type" value="Genomic_DNA"/>
</dbReference>
<proteinExistence type="predicted"/>
<reference evidence="2 3" key="1">
    <citation type="submission" date="2020-12" db="EMBL/GenBank/DDBJ databases">
        <title>Metabolic potential, ecology and presence of endohyphal bacteria is reflected in genomic diversity of Mucoromycotina.</title>
        <authorList>
            <person name="Muszewska A."/>
            <person name="Okrasinska A."/>
            <person name="Steczkiewicz K."/>
            <person name="Drgas O."/>
            <person name="Orlowska M."/>
            <person name="Perlinska-Lenart U."/>
            <person name="Aleksandrzak-Piekarczyk T."/>
            <person name="Szatraj K."/>
            <person name="Zielenkiewicz U."/>
            <person name="Pilsyk S."/>
            <person name="Malc E."/>
            <person name="Mieczkowski P."/>
            <person name="Kruszewska J.S."/>
            <person name="Biernat P."/>
            <person name="Pawlowska J."/>
        </authorList>
    </citation>
    <scope>NUCLEOTIDE SEQUENCE [LARGE SCALE GENOMIC DNA]</scope>
    <source>
        <strain evidence="2 3">CBS 142.35</strain>
    </source>
</reference>
<feature type="compositionally biased region" description="Polar residues" evidence="1">
    <location>
        <begin position="244"/>
        <end position="258"/>
    </location>
</feature>
<protein>
    <submittedName>
        <fullName evidence="2">Uncharacterized protein</fullName>
    </submittedName>
</protein>
<organism evidence="2 3">
    <name type="scientific">Circinella minor</name>
    <dbReference type="NCBI Taxonomy" id="1195481"/>
    <lineage>
        <taxon>Eukaryota</taxon>
        <taxon>Fungi</taxon>
        <taxon>Fungi incertae sedis</taxon>
        <taxon>Mucoromycota</taxon>
        <taxon>Mucoromycotina</taxon>
        <taxon>Mucoromycetes</taxon>
        <taxon>Mucorales</taxon>
        <taxon>Lichtheimiaceae</taxon>
        <taxon>Circinella</taxon>
    </lineage>
</organism>
<feature type="non-terminal residue" evidence="2">
    <location>
        <position position="1"/>
    </location>
</feature>
<gene>
    <name evidence="2" type="ORF">INT45_008095</name>
</gene>
<evidence type="ECO:0000313" key="2">
    <source>
        <dbReference type="EMBL" id="KAG2210213.1"/>
    </source>
</evidence>
<dbReference type="AlphaFoldDB" id="A0A8H7RGK0"/>
<keyword evidence="3" id="KW-1185">Reference proteome</keyword>
<accession>A0A8H7RGK0</accession>
<sequence>MEELAELRSSGDPVLRRIPAELKPKFNEIESLKTALDAYNYGRAIDHHPIDQPLLAWLSQTLMQTAKFFIPGASTPVKNFLESDQLYYLWSMVNTIHHNSNIEALEKEKSSTSNAAVLNSKRKLSAVQEIEREKMDAMLKLPFVLKDMLTEIVNCRPSLLRKAHVIGYNVNGNSIRLIDADLPDGHIIRLRRTDKLEYPMTNDDYVLKILSLLELAAYGKVIIDDTYTLCCETRAPPRVGGGSSLVTPTFMPTNDNQDSSFSSSSKRAKKG</sequence>
<evidence type="ECO:0000313" key="3">
    <source>
        <dbReference type="Proteomes" id="UP000646827"/>
    </source>
</evidence>
<dbReference type="Proteomes" id="UP000646827">
    <property type="component" value="Unassembled WGS sequence"/>
</dbReference>
<dbReference type="OrthoDB" id="2251053at2759"/>